<dbReference type="RefSeq" id="WP_302075883.1">
    <property type="nucleotide sequence ID" value="NZ_JAUKWQ010000001.1"/>
</dbReference>
<evidence type="ECO:0000313" key="2">
    <source>
        <dbReference type="EMBL" id="MDO1581798.1"/>
    </source>
</evidence>
<evidence type="ECO:0000259" key="1">
    <source>
        <dbReference type="Pfam" id="PF03992"/>
    </source>
</evidence>
<keyword evidence="2" id="KW-0560">Oxidoreductase</keyword>
<dbReference type="InterPro" id="IPR011008">
    <property type="entry name" value="Dimeric_a/b-barrel"/>
</dbReference>
<dbReference type="EC" id="1.14.-.-" evidence="2"/>
<reference evidence="2" key="1">
    <citation type="journal article" date="2015" name="Int. J. Syst. Evol. Microbiol.">
        <title>Rhizobium oryzicola sp. nov., potential plant-growth-promoting endophytic bacteria isolated from rice roots.</title>
        <authorList>
            <person name="Zhang X.X."/>
            <person name="Gao J.S."/>
            <person name="Cao Y.H."/>
            <person name="Sheirdil R.A."/>
            <person name="Wang X.C."/>
            <person name="Zhang L."/>
        </authorList>
    </citation>
    <scope>NUCLEOTIDE SEQUENCE</scope>
    <source>
        <strain evidence="2">05753</strain>
    </source>
</reference>
<keyword evidence="3" id="KW-1185">Reference proteome</keyword>
<comment type="caution">
    <text evidence="2">The sequence shown here is derived from an EMBL/GenBank/DDBJ whole genome shotgun (WGS) entry which is preliminary data.</text>
</comment>
<name>A0ABT8SV76_9HYPH</name>
<dbReference type="PANTHER" id="PTHR37811">
    <property type="entry name" value="BLL5343 PROTEIN"/>
    <property type="match status" value="1"/>
</dbReference>
<protein>
    <submittedName>
        <fullName evidence="2">Antibiotic biosynthesis monooxygenase</fullName>
        <ecNumber evidence="2">1.14.-.-</ecNumber>
    </submittedName>
</protein>
<keyword evidence="2" id="KW-0503">Monooxygenase</keyword>
<gene>
    <name evidence="2" type="ORF">Q2T52_06765</name>
</gene>
<organism evidence="2 3">
    <name type="scientific">Rhizobium oryzicola</name>
    <dbReference type="NCBI Taxonomy" id="1232668"/>
    <lineage>
        <taxon>Bacteria</taxon>
        <taxon>Pseudomonadati</taxon>
        <taxon>Pseudomonadota</taxon>
        <taxon>Alphaproteobacteria</taxon>
        <taxon>Hyphomicrobiales</taxon>
        <taxon>Rhizobiaceae</taxon>
        <taxon>Rhizobium/Agrobacterium group</taxon>
        <taxon>Rhizobium</taxon>
    </lineage>
</organism>
<proteinExistence type="predicted"/>
<accession>A0ABT8SV76</accession>
<evidence type="ECO:0000313" key="3">
    <source>
        <dbReference type="Proteomes" id="UP001169006"/>
    </source>
</evidence>
<dbReference type="Pfam" id="PF03992">
    <property type="entry name" value="ABM"/>
    <property type="match status" value="1"/>
</dbReference>
<feature type="domain" description="ABM" evidence="1">
    <location>
        <begin position="14"/>
        <end position="85"/>
    </location>
</feature>
<dbReference type="EMBL" id="JAUKWQ010000001">
    <property type="protein sequence ID" value="MDO1581798.1"/>
    <property type="molecule type" value="Genomic_DNA"/>
</dbReference>
<dbReference type="Proteomes" id="UP001169006">
    <property type="component" value="Unassembled WGS sequence"/>
</dbReference>
<dbReference type="PANTHER" id="PTHR37811:SF2">
    <property type="entry name" value="ABM DOMAIN-CONTAINING PROTEIN"/>
    <property type="match status" value="1"/>
</dbReference>
<dbReference type="GO" id="GO:0004497">
    <property type="term" value="F:monooxygenase activity"/>
    <property type="evidence" value="ECO:0007669"/>
    <property type="project" value="UniProtKB-KW"/>
</dbReference>
<dbReference type="SUPFAM" id="SSF54909">
    <property type="entry name" value="Dimeric alpha+beta barrel"/>
    <property type="match status" value="1"/>
</dbReference>
<sequence length="114" mass="12897">MSASSFSELPEPPYYVVTFSSQRTEGHNGYLAMGQAMAELAAQQPGYLGMESVRGEDGFGITNSYWKDEESIRAWKRVMDHVAAQTRGRAEWYSRYQVRVALVQRAYGFTKKDG</sequence>
<reference evidence="2" key="2">
    <citation type="submission" date="2023-07" db="EMBL/GenBank/DDBJ databases">
        <authorList>
            <person name="Sun H."/>
        </authorList>
    </citation>
    <scope>NUCLEOTIDE SEQUENCE</scope>
    <source>
        <strain evidence="2">05753</strain>
    </source>
</reference>
<dbReference type="Gene3D" id="3.30.70.100">
    <property type="match status" value="1"/>
</dbReference>
<dbReference type="InterPro" id="IPR052936">
    <property type="entry name" value="Jasmonate_Hydroxylase-like"/>
</dbReference>
<dbReference type="InterPro" id="IPR007138">
    <property type="entry name" value="ABM_dom"/>
</dbReference>